<dbReference type="GO" id="GO:0006508">
    <property type="term" value="P:proteolysis"/>
    <property type="evidence" value="ECO:0007669"/>
    <property type="project" value="UniProtKB-KW"/>
</dbReference>
<keyword evidence="8" id="KW-0862">Zinc</keyword>
<feature type="transmembrane region" description="Helical" evidence="12">
    <location>
        <begin position="152"/>
        <end position="174"/>
    </location>
</feature>
<evidence type="ECO:0000256" key="5">
    <source>
        <dbReference type="ARBA" id="ARBA00022692"/>
    </source>
</evidence>
<evidence type="ECO:0000256" key="12">
    <source>
        <dbReference type="SAM" id="Phobius"/>
    </source>
</evidence>
<dbReference type="Gene3D" id="1.25.40.10">
    <property type="entry name" value="Tetratricopeptide repeat domain"/>
    <property type="match status" value="1"/>
</dbReference>
<dbReference type="RefSeq" id="WP_043407194.1">
    <property type="nucleotide sequence ID" value="NZ_JPMI01000275.1"/>
</dbReference>
<gene>
    <name evidence="14" type="ORF">Q664_38360</name>
</gene>
<keyword evidence="7" id="KW-0378">Hydrolase</keyword>
<keyword evidence="4" id="KW-0645">Protease</keyword>
<dbReference type="PANTHER" id="PTHR39188:SF3">
    <property type="entry name" value="STAGE IV SPORULATION PROTEIN FB"/>
    <property type="match status" value="1"/>
</dbReference>
<dbReference type="GO" id="GO:0046872">
    <property type="term" value="F:metal ion binding"/>
    <property type="evidence" value="ECO:0007669"/>
    <property type="project" value="UniProtKB-KW"/>
</dbReference>
<evidence type="ECO:0000313" key="14">
    <source>
        <dbReference type="EMBL" id="KFA88789.1"/>
    </source>
</evidence>
<evidence type="ECO:0000256" key="1">
    <source>
        <dbReference type="ARBA" id="ARBA00001947"/>
    </source>
</evidence>
<reference evidence="14 15" key="1">
    <citation type="submission" date="2014-07" db="EMBL/GenBank/DDBJ databases">
        <title>Draft Genome Sequence of Gephyronic Acid Producer, Cystobacter violaceus Strain Cb vi76.</title>
        <authorList>
            <person name="Stevens D.C."/>
            <person name="Young J."/>
            <person name="Carmichael R."/>
            <person name="Tan J."/>
            <person name="Taylor R.E."/>
        </authorList>
    </citation>
    <scope>NUCLEOTIDE SEQUENCE [LARGE SCALE GENOMIC DNA]</scope>
    <source>
        <strain evidence="14 15">Cb vi76</strain>
    </source>
</reference>
<evidence type="ECO:0000256" key="6">
    <source>
        <dbReference type="ARBA" id="ARBA00022723"/>
    </source>
</evidence>
<evidence type="ECO:0000259" key="13">
    <source>
        <dbReference type="Pfam" id="PF02163"/>
    </source>
</evidence>
<keyword evidence="11 12" id="KW-0472">Membrane</keyword>
<dbReference type="AlphaFoldDB" id="A0A084SK04"/>
<sequence>MLRFRLGAIPVEVHLSHLLFSSLLGVLMVLTVRESPAAPHLDFWPYHQLVQEPGSPEALQAAVLVVLSWMLIVFVSALGHEAGHALMLRAFGYRPSISLLWLGGTTRPNSPTPIPWHQRTMIAAAGPLSGLMLALAALGLQRFGLPEDALSARALITWFCVANIFWALFNLLPVPTLDGGTIVSAVATRFFGQAGFLGAQLLALVLCLAVVAFAFAMERPMPLLAVLFGMYGLHALRLVLAVLRGDMKVSSGVVPPPLQLELQRAQAALAQGRLDEARQHGLSLLDSEECTPDLASRAHHLLGWAALKNGQGRAALDHFSQVRRRPVETQALAAAFSLIGDELRALALWEMAWHETHDRTVMHEYAGSLIRSERVPKALRLPGVDLEAAFLCAQRPLFIRGAYSEAAALCEAGLAHVRSSRLAYDAACAHARARHLNDAMRMLRRATELGFHDGSYADSDEDLAPLHGHPDFEHWLAGLRKSASA</sequence>
<feature type="transmembrane region" description="Helical" evidence="12">
    <location>
        <begin position="194"/>
        <end position="216"/>
    </location>
</feature>
<proteinExistence type="inferred from homology"/>
<comment type="caution">
    <text evidence="14">The sequence shown here is derived from an EMBL/GenBank/DDBJ whole genome shotgun (WGS) entry which is preliminary data.</text>
</comment>
<evidence type="ECO:0000256" key="10">
    <source>
        <dbReference type="ARBA" id="ARBA00023049"/>
    </source>
</evidence>
<keyword evidence="10" id="KW-0482">Metalloprotease</keyword>
<feature type="transmembrane region" description="Helical" evidence="12">
    <location>
        <begin position="122"/>
        <end position="140"/>
    </location>
</feature>
<accession>A0A084SK04</accession>
<evidence type="ECO:0000256" key="2">
    <source>
        <dbReference type="ARBA" id="ARBA00004141"/>
    </source>
</evidence>
<evidence type="ECO:0000256" key="8">
    <source>
        <dbReference type="ARBA" id="ARBA00022833"/>
    </source>
</evidence>
<evidence type="ECO:0000256" key="4">
    <source>
        <dbReference type="ARBA" id="ARBA00022670"/>
    </source>
</evidence>
<dbReference type="NCBIfam" id="NF047558">
    <property type="entry name" value="TPR_END_plus"/>
    <property type="match status" value="1"/>
</dbReference>
<feature type="transmembrane region" description="Helical" evidence="12">
    <location>
        <begin position="223"/>
        <end position="243"/>
    </location>
</feature>
<dbReference type="EMBL" id="JPMI01000275">
    <property type="protein sequence ID" value="KFA88789.1"/>
    <property type="molecule type" value="Genomic_DNA"/>
</dbReference>
<keyword evidence="5 12" id="KW-0812">Transmembrane</keyword>
<keyword evidence="9 12" id="KW-1133">Transmembrane helix</keyword>
<comment type="similarity">
    <text evidence="3">Belongs to the peptidase M50B family.</text>
</comment>
<feature type="transmembrane region" description="Helical" evidence="12">
    <location>
        <begin position="61"/>
        <end position="79"/>
    </location>
</feature>
<protein>
    <submittedName>
        <fullName evidence="14">Peptidase M50</fullName>
    </submittedName>
</protein>
<evidence type="ECO:0000256" key="7">
    <source>
        <dbReference type="ARBA" id="ARBA00022801"/>
    </source>
</evidence>
<dbReference type="InterPro" id="IPR008915">
    <property type="entry name" value="Peptidase_M50"/>
</dbReference>
<feature type="domain" description="Peptidase M50" evidence="13">
    <location>
        <begin position="152"/>
        <end position="203"/>
    </location>
</feature>
<dbReference type="GO" id="GO:0016020">
    <property type="term" value="C:membrane"/>
    <property type="evidence" value="ECO:0007669"/>
    <property type="project" value="UniProtKB-SubCell"/>
</dbReference>
<name>A0A084SK04_9BACT</name>
<comment type="cofactor">
    <cofactor evidence="1">
        <name>Zn(2+)</name>
        <dbReference type="ChEBI" id="CHEBI:29105"/>
    </cofactor>
</comment>
<dbReference type="Proteomes" id="UP000028547">
    <property type="component" value="Unassembled WGS sequence"/>
</dbReference>
<dbReference type="Pfam" id="PF02163">
    <property type="entry name" value="Peptidase_M50"/>
    <property type="match status" value="1"/>
</dbReference>
<keyword evidence="6" id="KW-0479">Metal-binding</keyword>
<dbReference type="PANTHER" id="PTHR39188">
    <property type="entry name" value="MEMBRANE-ASSOCIATED ZINC METALLOPROTEASE M50B"/>
    <property type="match status" value="1"/>
</dbReference>
<comment type="subcellular location">
    <subcellularLocation>
        <location evidence="2">Membrane</location>
        <topology evidence="2">Multi-pass membrane protein</topology>
    </subcellularLocation>
</comment>
<dbReference type="GO" id="GO:0008237">
    <property type="term" value="F:metallopeptidase activity"/>
    <property type="evidence" value="ECO:0007669"/>
    <property type="project" value="UniProtKB-KW"/>
</dbReference>
<evidence type="ECO:0000313" key="15">
    <source>
        <dbReference type="Proteomes" id="UP000028547"/>
    </source>
</evidence>
<evidence type="ECO:0000256" key="3">
    <source>
        <dbReference type="ARBA" id="ARBA00007931"/>
    </source>
</evidence>
<evidence type="ECO:0000256" key="11">
    <source>
        <dbReference type="ARBA" id="ARBA00023136"/>
    </source>
</evidence>
<organism evidence="14 15">
    <name type="scientific">Archangium violaceum Cb vi76</name>
    <dbReference type="NCBI Taxonomy" id="1406225"/>
    <lineage>
        <taxon>Bacteria</taxon>
        <taxon>Pseudomonadati</taxon>
        <taxon>Myxococcota</taxon>
        <taxon>Myxococcia</taxon>
        <taxon>Myxococcales</taxon>
        <taxon>Cystobacterineae</taxon>
        <taxon>Archangiaceae</taxon>
        <taxon>Archangium</taxon>
    </lineage>
</organism>
<evidence type="ECO:0000256" key="9">
    <source>
        <dbReference type="ARBA" id="ARBA00022989"/>
    </source>
</evidence>
<dbReference type="InterPro" id="IPR011990">
    <property type="entry name" value="TPR-like_helical_dom_sf"/>
</dbReference>